<proteinExistence type="predicted"/>
<dbReference type="Gene3D" id="1.10.10.10">
    <property type="entry name" value="Winged helix-like DNA-binding domain superfamily/Winged helix DNA-binding domain"/>
    <property type="match status" value="1"/>
</dbReference>
<dbReference type="InterPro" id="IPR036388">
    <property type="entry name" value="WH-like_DNA-bd_sf"/>
</dbReference>
<protein>
    <recommendedName>
        <fullName evidence="4">Rrf2 family transcriptional regulator</fullName>
    </recommendedName>
</protein>
<sequence length="145" mass="16296">MYLSLKENELSTISEIAERYAISRNHLMKVVYELGRLGYVETVRGKHGGMRLRHSPASINLGEVVRRTENDMALVECFSSQNYCRLTPSCVLHGVLREALQAFLAVLDRYSLADLLEPKQKLANLLAIEIPVRVTSSTTPPPKRA</sequence>
<dbReference type="GO" id="GO:0003700">
    <property type="term" value="F:DNA-binding transcription factor activity"/>
    <property type="evidence" value="ECO:0007669"/>
    <property type="project" value="TreeGrafter"/>
</dbReference>
<dbReference type="InterPro" id="IPR036390">
    <property type="entry name" value="WH_DNA-bd_sf"/>
</dbReference>
<gene>
    <name evidence="2" type="ORF">NB231_00625</name>
</gene>
<dbReference type="PANTHER" id="PTHR33221:SF4">
    <property type="entry name" value="HTH-TYPE TRANSCRIPTIONAL REPRESSOR NSRR"/>
    <property type="match status" value="1"/>
</dbReference>
<dbReference type="AlphaFoldDB" id="A4BST6"/>
<dbReference type="PROSITE" id="PS51197">
    <property type="entry name" value="HTH_RRF2_2"/>
    <property type="match status" value="1"/>
</dbReference>
<organism evidence="2 3">
    <name type="scientific">Nitrococcus mobilis Nb-231</name>
    <dbReference type="NCBI Taxonomy" id="314278"/>
    <lineage>
        <taxon>Bacteria</taxon>
        <taxon>Pseudomonadati</taxon>
        <taxon>Pseudomonadota</taxon>
        <taxon>Gammaproteobacteria</taxon>
        <taxon>Chromatiales</taxon>
        <taxon>Ectothiorhodospiraceae</taxon>
        <taxon>Nitrococcus</taxon>
    </lineage>
</organism>
<evidence type="ECO:0000256" key="1">
    <source>
        <dbReference type="ARBA" id="ARBA00023125"/>
    </source>
</evidence>
<dbReference type="Pfam" id="PF02082">
    <property type="entry name" value="Rrf2"/>
    <property type="match status" value="1"/>
</dbReference>
<comment type="caution">
    <text evidence="2">The sequence shown here is derived from an EMBL/GenBank/DDBJ whole genome shotgun (WGS) entry which is preliminary data.</text>
</comment>
<dbReference type="GO" id="GO:0005829">
    <property type="term" value="C:cytosol"/>
    <property type="evidence" value="ECO:0007669"/>
    <property type="project" value="TreeGrafter"/>
</dbReference>
<dbReference type="HOGENOM" id="CLU_107144_2_1_6"/>
<dbReference type="SUPFAM" id="SSF46785">
    <property type="entry name" value="Winged helix' DNA-binding domain"/>
    <property type="match status" value="1"/>
</dbReference>
<name>A4BST6_9GAMM</name>
<reference evidence="2 3" key="1">
    <citation type="submission" date="2006-02" db="EMBL/GenBank/DDBJ databases">
        <authorList>
            <person name="Waterbury J."/>
            <person name="Ferriera S."/>
            <person name="Johnson J."/>
            <person name="Kravitz S."/>
            <person name="Halpern A."/>
            <person name="Remington K."/>
            <person name="Beeson K."/>
            <person name="Tran B."/>
            <person name="Rogers Y.-H."/>
            <person name="Friedman R."/>
            <person name="Venter J.C."/>
        </authorList>
    </citation>
    <scope>NUCLEOTIDE SEQUENCE [LARGE SCALE GENOMIC DNA]</scope>
    <source>
        <strain evidence="2 3">Nb-231</strain>
    </source>
</reference>
<dbReference type="eggNOG" id="COG1959">
    <property type="taxonomic scope" value="Bacteria"/>
</dbReference>
<dbReference type="STRING" id="314278.NB231_00625"/>
<dbReference type="Proteomes" id="UP000003374">
    <property type="component" value="Unassembled WGS sequence"/>
</dbReference>
<keyword evidence="1" id="KW-0238">DNA-binding</keyword>
<dbReference type="EMBL" id="AAOF01000011">
    <property type="protein sequence ID" value="EAR21180.1"/>
    <property type="molecule type" value="Genomic_DNA"/>
</dbReference>
<evidence type="ECO:0000313" key="3">
    <source>
        <dbReference type="Proteomes" id="UP000003374"/>
    </source>
</evidence>
<dbReference type="GO" id="GO:0003677">
    <property type="term" value="F:DNA binding"/>
    <property type="evidence" value="ECO:0007669"/>
    <property type="project" value="UniProtKB-KW"/>
</dbReference>
<accession>A4BST6</accession>
<evidence type="ECO:0008006" key="4">
    <source>
        <dbReference type="Google" id="ProtNLM"/>
    </source>
</evidence>
<dbReference type="InterPro" id="IPR000944">
    <property type="entry name" value="Tscrpt_reg_Rrf2"/>
</dbReference>
<keyword evidence="3" id="KW-1185">Reference proteome</keyword>
<dbReference type="PANTHER" id="PTHR33221">
    <property type="entry name" value="WINGED HELIX-TURN-HELIX TRANSCRIPTIONAL REGULATOR, RRF2 FAMILY"/>
    <property type="match status" value="1"/>
</dbReference>
<evidence type="ECO:0000313" key="2">
    <source>
        <dbReference type="EMBL" id="EAR21180.1"/>
    </source>
</evidence>
<dbReference type="NCBIfam" id="TIGR00738">
    <property type="entry name" value="rrf2_super"/>
    <property type="match status" value="1"/>
</dbReference>